<evidence type="ECO:0008006" key="4">
    <source>
        <dbReference type="Google" id="ProtNLM"/>
    </source>
</evidence>
<feature type="compositionally biased region" description="Basic and acidic residues" evidence="1">
    <location>
        <begin position="54"/>
        <end position="73"/>
    </location>
</feature>
<evidence type="ECO:0000313" key="3">
    <source>
        <dbReference type="Proteomes" id="UP000011115"/>
    </source>
</evidence>
<dbReference type="Proteomes" id="UP000011115">
    <property type="component" value="Unassembled WGS sequence"/>
</dbReference>
<feature type="compositionally biased region" description="Low complexity" evidence="1">
    <location>
        <begin position="276"/>
        <end position="300"/>
    </location>
</feature>
<keyword evidence="3" id="KW-1185">Reference proteome</keyword>
<dbReference type="InParanoid" id="M1DEY0"/>
<dbReference type="HOGENOM" id="CLU_029307_12_3_1"/>
<feature type="compositionally biased region" description="Low complexity" evidence="1">
    <location>
        <begin position="76"/>
        <end position="87"/>
    </location>
</feature>
<dbReference type="PaxDb" id="4113-PGSC0003DMT400087962"/>
<accession>M1DEY0</accession>
<dbReference type="EnsemblPlants" id="PGSC0003DMT400087962">
    <property type="protein sequence ID" value="PGSC0003DMT400087962"/>
    <property type="gene ID" value="PGSC0003DMG400037533"/>
</dbReference>
<feature type="compositionally biased region" description="Basic and acidic residues" evidence="1">
    <location>
        <begin position="244"/>
        <end position="255"/>
    </location>
</feature>
<name>M1DEY0_SOLTU</name>
<feature type="region of interest" description="Disordered" evidence="1">
    <location>
        <begin position="244"/>
        <end position="300"/>
    </location>
</feature>
<dbReference type="AlphaFoldDB" id="M1DEY0"/>
<feature type="region of interest" description="Disordered" evidence="1">
    <location>
        <begin position="377"/>
        <end position="409"/>
    </location>
</feature>
<evidence type="ECO:0000256" key="1">
    <source>
        <dbReference type="SAM" id="MobiDB-lite"/>
    </source>
</evidence>
<organism evidence="2 3">
    <name type="scientific">Solanum tuberosum</name>
    <name type="common">Potato</name>
    <dbReference type="NCBI Taxonomy" id="4113"/>
    <lineage>
        <taxon>Eukaryota</taxon>
        <taxon>Viridiplantae</taxon>
        <taxon>Streptophyta</taxon>
        <taxon>Embryophyta</taxon>
        <taxon>Tracheophyta</taxon>
        <taxon>Spermatophyta</taxon>
        <taxon>Magnoliopsida</taxon>
        <taxon>eudicotyledons</taxon>
        <taxon>Gunneridae</taxon>
        <taxon>Pentapetalae</taxon>
        <taxon>asterids</taxon>
        <taxon>lamiids</taxon>
        <taxon>Solanales</taxon>
        <taxon>Solanaceae</taxon>
        <taxon>Solanoideae</taxon>
        <taxon>Solaneae</taxon>
        <taxon>Solanum</taxon>
    </lineage>
</organism>
<evidence type="ECO:0000313" key="2">
    <source>
        <dbReference type="EnsemblPlants" id="PGSC0003DMT400087962"/>
    </source>
</evidence>
<reference evidence="2" key="2">
    <citation type="submission" date="2015-06" db="UniProtKB">
        <authorList>
            <consortium name="EnsemblPlants"/>
        </authorList>
    </citation>
    <scope>IDENTIFICATION</scope>
    <source>
        <strain evidence="2">DM1-3 516 R44</strain>
    </source>
</reference>
<reference evidence="3" key="1">
    <citation type="journal article" date="2011" name="Nature">
        <title>Genome sequence and analysis of the tuber crop potato.</title>
        <authorList>
            <consortium name="The Potato Genome Sequencing Consortium"/>
        </authorList>
    </citation>
    <scope>NUCLEOTIDE SEQUENCE [LARGE SCALE GENOMIC DNA]</scope>
    <source>
        <strain evidence="3">cv. DM1-3 516 R44</strain>
    </source>
</reference>
<feature type="compositionally biased region" description="Pro residues" evidence="1">
    <location>
        <begin position="88"/>
        <end position="97"/>
    </location>
</feature>
<protein>
    <recommendedName>
        <fullName evidence="4">Integrase core domain containing protein</fullName>
    </recommendedName>
</protein>
<dbReference type="Gramene" id="PGSC0003DMT400087962">
    <property type="protein sequence ID" value="PGSC0003DMT400087962"/>
    <property type="gene ID" value="PGSC0003DMG400037533"/>
</dbReference>
<proteinExistence type="predicted"/>
<dbReference type="PANTHER" id="PTHR33180:SF31">
    <property type="entry name" value="POLYPROTEIN PROTEIN"/>
    <property type="match status" value="1"/>
</dbReference>
<dbReference type="PANTHER" id="PTHR33180">
    <property type="entry name" value="PHOTOSYSTEM II CP43 REACTION CENTER PROTEIN"/>
    <property type="match status" value="1"/>
</dbReference>
<sequence length="476" mass="53040">MFLTLYRVLQTWGGSYPPKKGRQVLPVRDKSKGERPTSERATTDSQASLSEPEDDHHLQSRRDEIQARSHPDSARVPSASTPADSVPSPAPPVAPVPPVVPPPHLLNMLKGDGLRTILEEKLLSTKGLEGRYSSVRKILQWHRFQIFTWPRGPYVSSWVREFYYAYGDLVPKSKKKANEFRPVKSVMVRGVEVGCCNDIINAVLERAMGFEHDYEGIVTVQSLDDLKLPRLSPLKIPRIEAEYTREEADRRREAPVDTSPEVDLDSIPAEASLPTPASGPSGTSANSSSSQAPGTSTSTQPAKITQAMLLKMGHLAYSADVRVTRLERSILWMIESAIIAALTPYRLLLTLSPLELRLVRAGRGDLRGYGFESRDDLDAPKTSEISPTITEDVHRDDAAVDESDAKTKEEQIKVHDAAVYDDLADLEDVMFKTACQTSLIDTTMGGSVEHVLLNRLWAQMPRFRELHRALMPRQME</sequence>
<feature type="compositionally biased region" description="Basic and acidic residues" evidence="1">
    <location>
        <begin position="27"/>
        <end position="42"/>
    </location>
</feature>
<feature type="region of interest" description="Disordered" evidence="1">
    <location>
        <begin position="13"/>
        <end position="97"/>
    </location>
</feature>
<feature type="compositionally biased region" description="Basic and acidic residues" evidence="1">
    <location>
        <begin position="391"/>
        <end position="409"/>
    </location>
</feature>